<keyword evidence="2" id="KW-0472">Membrane</keyword>
<evidence type="ECO:0000256" key="2">
    <source>
        <dbReference type="SAM" id="Phobius"/>
    </source>
</evidence>
<accession>A0A6J2TM79</accession>
<feature type="transmembrane region" description="Helical" evidence="2">
    <location>
        <begin position="23"/>
        <end position="42"/>
    </location>
</feature>
<evidence type="ECO:0000313" key="3">
    <source>
        <dbReference type="Proteomes" id="UP000504634"/>
    </source>
</evidence>
<sequence>MSSPNKLFSKSVHGWLAGMKDEVVFHINLFLITLAIMVVTLLEKVYNCFIYLSEPLRETDAFFITIMDFALQGVGFMCDCITKSLRRGYRSTRLRAQRRAQQGQARSLRRRTRSFGAPELSQSPQDTGTLLTRGI</sequence>
<evidence type="ECO:0000256" key="1">
    <source>
        <dbReference type="SAM" id="MobiDB-lite"/>
    </source>
</evidence>
<dbReference type="AlphaFoldDB" id="A0A6J2TM79"/>
<reference evidence="4" key="1">
    <citation type="submission" date="2025-08" db="UniProtKB">
        <authorList>
            <consortium name="RefSeq"/>
        </authorList>
    </citation>
    <scope>IDENTIFICATION</scope>
    <source>
        <strain evidence="4">11010-0011.00</strain>
        <tissue evidence="4">Whole body</tissue>
    </source>
</reference>
<gene>
    <name evidence="4" type="primary">LOC115626047</name>
</gene>
<dbReference type="Proteomes" id="UP000504634">
    <property type="component" value="Unplaced"/>
</dbReference>
<proteinExistence type="predicted"/>
<evidence type="ECO:0000313" key="4">
    <source>
        <dbReference type="RefSeq" id="XP_030377159.1"/>
    </source>
</evidence>
<keyword evidence="2" id="KW-1133">Transmembrane helix</keyword>
<dbReference type="RefSeq" id="XP_030377159.1">
    <property type="nucleotide sequence ID" value="XM_030521299.1"/>
</dbReference>
<keyword evidence="2" id="KW-0812">Transmembrane</keyword>
<feature type="region of interest" description="Disordered" evidence="1">
    <location>
        <begin position="116"/>
        <end position="135"/>
    </location>
</feature>
<name>A0A6J2TM79_DROLE</name>
<keyword evidence="3" id="KW-1185">Reference proteome</keyword>
<protein>
    <submittedName>
        <fullName evidence="4">Uncharacterized protein LOC115626047</fullName>
    </submittedName>
</protein>
<feature type="compositionally biased region" description="Polar residues" evidence="1">
    <location>
        <begin position="120"/>
        <end position="135"/>
    </location>
</feature>
<dbReference type="GeneID" id="115626047"/>
<organism evidence="3 4">
    <name type="scientific">Drosophila lebanonensis</name>
    <name type="common">Fruit fly</name>
    <name type="synonym">Scaptodrosophila lebanonensis</name>
    <dbReference type="NCBI Taxonomy" id="7225"/>
    <lineage>
        <taxon>Eukaryota</taxon>
        <taxon>Metazoa</taxon>
        <taxon>Ecdysozoa</taxon>
        <taxon>Arthropoda</taxon>
        <taxon>Hexapoda</taxon>
        <taxon>Insecta</taxon>
        <taxon>Pterygota</taxon>
        <taxon>Neoptera</taxon>
        <taxon>Endopterygota</taxon>
        <taxon>Diptera</taxon>
        <taxon>Brachycera</taxon>
        <taxon>Muscomorpha</taxon>
        <taxon>Ephydroidea</taxon>
        <taxon>Drosophilidae</taxon>
        <taxon>Scaptodrosophila</taxon>
    </lineage>
</organism>